<accession>A0AAJ0BZ29</accession>
<evidence type="ECO:0000259" key="9">
    <source>
        <dbReference type="PROSITE" id="PS50235"/>
    </source>
</evidence>
<feature type="compositionally biased region" description="Basic residues" evidence="8">
    <location>
        <begin position="773"/>
        <end position="789"/>
    </location>
</feature>
<keyword evidence="6 10" id="KW-0378">Hydrolase</keyword>
<dbReference type="Proteomes" id="UP001244011">
    <property type="component" value="Unassembled WGS sequence"/>
</dbReference>
<dbReference type="PANTHER" id="PTHR24006:SF722">
    <property type="entry name" value="UBIQUITIN CARBOXYL-TERMINAL HYDROLASE 48"/>
    <property type="match status" value="1"/>
</dbReference>
<feature type="compositionally biased region" description="Polar residues" evidence="8">
    <location>
        <begin position="24"/>
        <end position="37"/>
    </location>
</feature>
<sequence>MNIMPKKFRSVRVKNGSHRRNKSSEPGQKSRTMTAETFFSMFKPDSARQAQKEKEEEGRETAKIKEVSQLLKEQDLDDISREHIRCALSSRFAAWDPDKAIELLRLQQEASAGIVRPFNPHVRMLGAENRENVTCYLDSLLFAMFSRLDAFECMLKNDAGDENQRKLATLIRLWVNLLRTGNLIDTDMTQNIQEALASCGWKDAQYLEQQDTSEAFAFITETLQLPLLTLQVDLFHQGKGDKDDHKVVYERLLNLAVPPDPDGKGIKLEDCLEEYFNNQVDVLRDSLEEKHGADAPSLLKHRSTIRIVAVEDDPEVPDGAATPPSQLEDPTLLRRWTVQTSESLASGSSLPPPALRHRSTSVIRRIVVDEEGRAEEADSTSLLQKAKQTGSTVVKAVTIPAWQFFRLIPWHATSNSEPLSDVEVASQFNKRPVVGICLKRYTMTDQGIPIRQNTFIDIPESMRLPYFMKVDDLKLGQEAYGLSAEYKLVLQSVVCHRGDSLHSGHYVAFARAAPKLLTDNRRHDRDPPPDYEEEQWVQFDDLHEDNRVSYVDDLKQSLREEMPYLLFYQIVPMVEMATSSAEGSVIEPPSYNESAVNPQTPVPEADRPGSMSRSTSGYFSSSTTLGRGHGPGIRFSSELERPSRLSLDGGPYLTVNGSRRGSVAVSEPTLATTPGAVTPEGPGTPGEESTATRLSRAAARFAKSGSSKSRPGSQAGEGRISITMSRLGGLMRASREPLVDGVEAAAAPPEQPESEGGRAQADGTTHSREGGRHFHVHPHPHPHPRKDRGKSRSGDEKDRERSGARGREKESDKESKTGVPERECLVM</sequence>
<dbReference type="RefSeq" id="XP_060282281.1">
    <property type="nucleotide sequence ID" value="XM_060431104.1"/>
</dbReference>
<evidence type="ECO:0000256" key="6">
    <source>
        <dbReference type="ARBA" id="ARBA00022801"/>
    </source>
</evidence>
<gene>
    <name evidence="10" type="ORF">QBC33DRAFT_578976</name>
</gene>
<comment type="caution">
    <text evidence="10">The sequence shown here is derived from an EMBL/GenBank/DDBJ whole genome shotgun (WGS) entry which is preliminary data.</text>
</comment>
<feature type="region of interest" description="Disordered" evidence="8">
    <location>
        <begin position="585"/>
        <end position="630"/>
    </location>
</feature>
<dbReference type="InterPro" id="IPR050164">
    <property type="entry name" value="Peptidase_C19"/>
</dbReference>
<evidence type="ECO:0000256" key="8">
    <source>
        <dbReference type="SAM" id="MobiDB-lite"/>
    </source>
</evidence>
<dbReference type="GO" id="GO:0006508">
    <property type="term" value="P:proteolysis"/>
    <property type="evidence" value="ECO:0007669"/>
    <property type="project" value="UniProtKB-KW"/>
</dbReference>
<keyword evidence="7" id="KW-0788">Thiol protease</keyword>
<dbReference type="GO" id="GO:0005634">
    <property type="term" value="C:nucleus"/>
    <property type="evidence" value="ECO:0007669"/>
    <property type="project" value="UniProtKB-SubCell"/>
</dbReference>
<evidence type="ECO:0000256" key="7">
    <source>
        <dbReference type="ARBA" id="ARBA00022807"/>
    </source>
</evidence>
<name>A0AAJ0BZ29_9PEZI</name>
<dbReference type="CDD" id="cd02670">
    <property type="entry name" value="Peptidase_C19N"/>
    <property type="match status" value="1"/>
</dbReference>
<dbReference type="AlphaFoldDB" id="A0AAJ0BZ29"/>
<feature type="compositionally biased region" description="Low complexity" evidence="8">
    <location>
        <begin position="689"/>
        <end position="702"/>
    </location>
</feature>
<keyword evidence="11" id="KW-1185">Reference proteome</keyword>
<evidence type="ECO:0000256" key="2">
    <source>
        <dbReference type="ARBA" id="ARBA00009085"/>
    </source>
</evidence>
<feature type="compositionally biased region" description="Basic and acidic residues" evidence="8">
    <location>
        <begin position="50"/>
        <end position="62"/>
    </location>
</feature>
<evidence type="ECO:0000256" key="4">
    <source>
        <dbReference type="ARBA" id="ARBA00022670"/>
    </source>
</evidence>
<feature type="compositionally biased region" description="Basic residues" evidence="8">
    <location>
        <begin position="1"/>
        <end position="21"/>
    </location>
</feature>
<dbReference type="InterPro" id="IPR038765">
    <property type="entry name" value="Papain-like_cys_pep_sf"/>
</dbReference>
<dbReference type="InterPro" id="IPR028889">
    <property type="entry name" value="USP"/>
</dbReference>
<protein>
    <recommendedName>
        <fullName evidence="3">ubiquitinyl hydrolase 1</fullName>
        <ecNumber evidence="3">3.4.19.12</ecNumber>
    </recommendedName>
</protein>
<feature type="region of interest" description="Disordered" evidence="8">
    <location>
        <begin position="658"/>
        <end position="827"/>
    </location>
</feature>
<organism evidence="10 11">
    <name type="scientific">Phialemonium atrogriseum</name>
    <dbReference type="NCBI Taxonomy" id="1093897"/>
    <lineage>
        <taxon>Eukaryota</taxon>
        <taxon>Fungi</taxon>
        <taxon>Dikarya</taxon>
        <taxon>Ascomycota</taxon>
        <taxon>Pezizomycotina</taxon>
        <taxon>Sordariomycetes</taxon>
        <taxon>Sordariomycetidae</taxon>
        <taxon>Cephalothecales</taxon>
        <taxon>Cephalothecaceae</taxon>
        <taxon>Phialemonium</taxon>
    </lineage>
</organism>
<dbReference type="InterPro" id="IPR001394">
    <property type="entry name" value="Peptidase_C19_UCH"/>
</dbReference>
<evidence type="ECO:0000313" key="10">
    <source>
        <dbReference type="EMBL" id="KAK1766068.1"/>
    </source>
</evidence>
<comment type="similarity">
    <text evidence="2">Belongs to the peptidase C19 family.</text>
</comment>
<evidence type="ECO:0000256" key="3">
    <source>
        <dbReference type="ARBA" id="ARBA00012759"/>
    </source>
</evidence>
<feature type="compositionally biased region" description="Low complexity" evidence="8">
    <location>
        <begin position="609"/>
        <end position="626"/>
    </location>
</feature>
<feature type="compositionally biased region" description="Basic and acidic residues" evidence="8">
    <location>
        <begin position="790"/>
        <end position="827"/>
    </location>
</feature>
<dbReference type="PROSITE" id="PS50235">
    <property type="entry name" value="USP_3"/>
    <property type="match status" value="1"/>
</dbReference>
<reference evidence="10" key="1">
    <citation type="submission" date="2023-06" db="EMBL/GenBank/DDBJ databases">
        <title>Genome-scale phylogeny and comparative genomics of the fungal order Sordariales.</title>
        <authorList>
            <consortium name="Lawrence Berkeley National Laboratory"/>
            <person name="Hensen N."/>
            <person name="Bonometti L."/>
            <person name="Westerberg I."/>
            <person name="Brannstrom I.O."/>
            <person name="Guillou S."/>
            <person name="Cros-Aarteil S."/>
            <person name="Calhoun S."/>
            <person name="Haridas S."/>
            <person name="Kuo A."/>
            <person name="Mondo S."/>
            <person name="Pangilinan J."/>
            <person name="Riley R."/>
            <person name="Labutti K."/>
            <person name="Andreopoulos B."/>
            <person name="Lipzen A."/>
            <person name="Chen C."/>
            <person name="Yanf M."/>
            <person name="Daum C."/>
            <person name="Ng V."/>
            <person name="Clum A."/>
            <person name="Steindorff A."/>
            <person name="Ohm R."/>
            <person name="Martin F."/>
            <person name="Silar P."/>
            <person name="Natvig D."/>
            <person name="Lalanne C."/>
            <person name="Gautier V."/>
            <person name="Ament-Velasquez S.L."/>
            <person name="Kruys A."/>
            <person name="Hutchinson M.I."/>
            <person name="Powell A.J."/>
            <person name="Barry K."/>
            <person name="Miller A.N."/>
            <person name="Grigoriev I.V."/>
            <person name="Debuchy R."/>
            <person name="Gladieux P."/>
            <person name="Thoren M.H."/>
            <person name="Johannesson H."/>
        </authorList>
    </citation>
    <scope>NUCLEOTIDE SEQUENCE</scope>
    <source>
        <strain evidence="10">8032-3</strain>
    </source>
</reference>
<evidence type="ECO:0000256" key="5">
    <source>
        <dbReference type="ARBA" id="ARBA00022786"/>
    </source>
</evidence>
<dbReference type="GO" id="GO:0004843">
    <property type="term" value="F:cysteine-type deubiquitinase activity"/>
    <property type="evidence" value="ECO:0007669"/>
    <property type="project" value="UniProtKB-EC"/>
</dbReference>
<feature type="region of interest" description="Disordered" evidence="8">
    <location>
        <begin position="1"/>
        <end position="62"/>
    </location>
</feature>
<keyword evidence="4" id="KW-0645">Protease</keyword>
<comment type="catalytic activity">
    <reaction evidence="1">
        <text>Thiol-dependent hydrolysis of ester, thioester, amide, peptide and isopeptide bonds formed by the C-terminal Gly of ubiquitin (a 76-residue protein attached to proteins as an intracellular targeting signal).</text>
        <dbReference type="EC" id="3.4.19.12"/>
    </reaction>
</comment>
<dbReference type="EC" id="3.4.19.12" evidence="3"/>
<dbReference type="GO" id="GO:0016579">
    <property type="term" value="P:protein deubiquitination"/>
    <property type="evidence" value="ECO:0007669"/>
    <property type="project" value="InterPro"/>
</dbReference>
<dbReference type="PANTHER" id="PTHR24006">
    <property type="entry name" value="UBIQUITIN CARBOXYL-TERMINAL HYDROLASE"/>
    <property type="match status" value="1"/>
</dbReference>
<dbReference type="Pfam" id="PF00443">
    <property type="entry name" value="UCH"/>
    <property type="match status" value="1"/>
</dbReference>
<dbReference type="Gene3D" id="3.90.70.10">
    <property type="entry name" value="Cysteine proteinases"/>
    <property type="match status" value="2"/>
</dbReference>
<dbReference type="GeneID" id="85314291"/>
<proteinExistence type="inferred from homology"/>
<feature type="domain" description="USP" evidence="9">
    <location>
        <begin position="125"/>
        <end position="571"/>
    </location>
</feature>
<keyword evidence="5" id="KW-0833">Ubl conjugation pathway</keyword>
<dbReference type="EMBL" id="MU839012">
    <property type="protein sequence ID" value="KAK1766068.1"/>
    <property type="molecule type" value="Genomic_DNA"/>
</dbReference>
<evidence type="ECO:0000313" key="11">
    <source>
        <dbReference type="Proteomes" id="UP001244011"/>
    </source>
</evidence>
<dbReference type="SUPFAM" id="SSF54001">
    <property type="entry name" value="Cysteine proteinases"/>
    <property type="match status" value="1"/>
</dbReference>
<evidence type="ECO:0000256" key="1">
    <source>
        <dbReference type="ARBA" id="ARBA00000707"/>
    </source>
</evidence>
<dbReference type="GO" id="GO:0005829">
    <property type="term" value="C:cytosol"/>
    <property type="evidence" value="ECO:0007669"/>
    <property type="project" value="TreeGrafter"/>
</dbReference>